<accession>A0A9P5CSN6</accession>
<evidence type="ECO:0000313" key="2">
    <source>
        <dbReference type="EMBL" id="KAF3768546.1"/>
    </source>
</evidence>
<gene>
    <name evidence="2" type="ORF">M406DRAFT_102743</name>
</gene>
<protein>
    <submittedName>
        <fullName evidence="2">Uncharacterized protein</fullName>
    </submittedName>
</protein>
<dbReference type="RefSeq" id="XP_040779507.1">
    <property type="nucleotide sequence ID" value="XM_040915028.1"/>
</dbReference>
<name>A0A9P5CSN6_CRYP1</name>
<feature type="region of interest" description="Disordered" evidence="1">
    <location>
        <begin position="1"/>
        <end position="25"/>
    </location>
</feature>
<dbReference type="GeneID" id="63832157"/>
<dbReference type="EMBL" id="MU032345">
    <property type="protein sequence ID" value="KAF3768546.1"/>
    <property type="molecule type" value="Genomic_DNA"/>
</dbReference>
<evidence type="ECO:0000313" key="3">
    <source>
        <dbReference type="Proteomes" id="UP000803844"/>
    </source>
</evidence>
<dbReference type="AlphaFoldDB" id="A0A9P5CSN6"/>
<organism evidence="2 3">
    <name type="scientific">Cryphonectria parasitica (strain ATCC 38755 / EP155)</name>
    <dbReference type="NCBI Taxonomy" id="660469"/>
    <lineage>
        <taxon>Eukaryota</taxon>
        <taxon>Fungi</taxon>
        <taxon>Dikarya</taxon>
        <taxon>Ascomycota</taxon>
        <taxon>Pezizomycotina</taxon>
        <taxon>Sordariomycetes</taxon>
        <taxon>Sordariomycetidae</taxon>
        <taxon>Diaporthales</taxon>
        <taxon>Cryphonectriaceae</taxon>
        <taxon>Cryphonectria-Endothia species complex</taxon>
        <taxon>Cryphonectria</taxon>
    </lineage>
</organism>
<dbReference type="Proteomes" id="UP000803844">
    <property type="component" value="Unassembled WGS sequence"/>
</dbReference>
<proteinExistence type="predicted"/>
<evidence type="ECO:0000256" key="1">
    <source>
        <dbReference type="SAM" id="MobiDB-lite"/>
    </source>
</evidence>
<reference evidence="2" key="1">
    <citation type="journal article" date="2020" name="Phytopathology">
        <title>Genome sequence of the chestnut blight fungus Cryphonectria parasitica EP155: A fundamental resource for an archetypical invasive plant pathogen.</title>
        <authorList>
            <person name="Crouch J.A."/>
            <person name="Dawe A."/>
            <person name="Aerts A."/>
            <person name="Barry K."/>
            <person name="Churchill A.C.L."/>
            <person name="Grimwood J."/>
            <person name="Hillman B."/>
            <person name="Milgroom M.G."/>
            <person name="Pangilinan J."/>
            <person name="Smith M."/>
            <person name="Salamov A."/>
            <person name="Schmutz J."/>
            <person name="Yadav J."/>
            <person name="Grigoriev I.V."/>
            <person name="Nuss D."/>
        </authorList>
    </citation>
    <scope>NUCLEOTIDE SEQUENCE</scope>
    <source>
        <strain evidence="2">EP155</strain>
    </source>
</reference>
<comment type="caution">
    <text evidence="2">The sequence shown here is derived from an EMBL/GenBank/DDBJ whole genome shotgun (WGS) entry which is preliminary data.</text>
</comment>
<keyword evidence="3" id="KW-1185">Reference proteome</keyword>
<sequence length="55" mass="6450">MGVRTHKHTEQRQDDATPQFPRRRRSFQRIMTIGSAADARFLVPRDRQSLSPQSQ</sequence>